<evidence type="ECO:0000313" key="3">
    <source>
        <dbReference type="Proteomes" id="UP000230069"/>
    </source>
</evidence>
<dbReference type="InterPro" id="IPR040404">
    <property type="entry name" value="Phylloplanin-like"/>
</dbReference>
<reference evidence="2 3" key="1">
    <citation type="submission" date="2017-09" db="EMBL/GenBank/DDBJ databases">
        <title>WGS assembly of Aquilegia coerulea Goldsmith.</title>
        <authorList>
            <person name="Hodges S."/>
            <person name="Kramer E."/>
            <person name="Nordborg M."/>
            <person name="Tomkins J."/>
            <person name="Borevitz J."/>
            <person name="Derieg N."/>
            <person name="Yan J."/>
            <person name="Mihaltcheva S."/>
            <person name="Hayes R.D."/>
            <person name="Rokhsar D."/>
        </authorList>
    </citation>
    <scope>NUCLEOTIDE SEQUENCE [LARGE SCALE GENOMIC DNA]</scope>
    <source>
        <strain evidence="3">cv. Goldsmith</strain>
    </source>
</reference>
<keyword evidence="3" id="KW-1185">Reference proteome</keyword>
<organism evidence="2 3">
    <name type="scientific">Aquilegia coerulea</name>
    <name type="common">Rocky mountain columbine</name>
    <dbReference type="NCBI Taxonomy" id="218851"/>
    <lineage>
        <taxon>Eukaryota</taxon>
        <taxon>Viridiplantae</taxon>
        <taxon>Streptophyta</taxon>
        <taxon>Embryophyta</taxon>
        <taxon>Tracheophyta</taxon>
        <taxon>Spermatophyta</taxon>
        <taxon>Magnoliopsida</taxon>
        <taxon>Ranunculales</taxon>
        <taxon>Ranunculaceae</taxon>
        <taxon>Thalictroideae</taxon>
        <taxon>Aquilegia</taxon>
    </lineage>
</organism>
<feature type="chain" id="PRO_5013807937" description="Pollen Ole e 1 allergen and extensin family protein" evidence="1">
    <location>
        <begin position="24"/>
        <end position="148"/>
    </location>
</feature>
<dbReference type="EMBL" id="KZ305034">
    <property type="protein sequence ID" value="PIA44380.1"/>
    <property type="molecule type" value="Genomic_DNA"/>
</dbReference>
<evidence type="ECO:0000313" key="2">
    <source>
        <dbReference type="EMBL" id="PIA44380.1"/>
    </source>
</evidence>
<dbReference type="InParanoid" id="A0A2G5DLI4"/>
<dbReference type="FunCoup" id="A0A2G5DLI4">
    <property type="interactions" value="314"/>
</dbReference>
<dbReference type="Proteomes" id="UP000230069">
    <property type="component" value="Unassembled WGS sequence"/>
</dbReference>
<dbReference type="PANTHER" id="PTHR34458:SF5">
    <property type="entry name" value="POLLEN OLE E 1 ALLERGEN AND EXTENSIN FAMILY PROTEIN"/>
    <property type="match status" value="1"/>
</dbReference>
<proteinExistence type="predicted"/>
<protein>
    <recommendedName>
        <fullName evidence="4">Pollen Ole e 1 allergen and extensin family protein</fullName>
    </recommendedName>
</protein>
<evidence type="ECO:0008006" key="4">
    <source>
        <dbReference type="Google" id="ProtNLM"/>
    </source>
</evidence>
<keyword evidence="1" id="KW-0732">Signal</keyword>
<sequence>MALKSPLFACLLVVGLAAVTAKAQSVPTIITSIQIQGKLYCTIDGNISNNGTATPVFPGAIVQLQCGTKTVVASATTNAAGAFLILVNPIQFVVLSLQTNCNLFVATPLTTCNSSLSANGTLISDLRSTGSTVNGIIILISTGFHLQT</sequence>
<accession>A0A2G5DLI4</accession>
<dbReference type="OrthoDB" id="905355at2759"/>
<gene>
    <name evidence="2" type="ORF">AQUCO_01700170v1</name>
</gene>
<feature type="signal peptide" evidence="1">
    <location>
        <begin position="1"/>
        <end position="23"/>
    </location>
</feature>
<evidence type="ECO:0000256" key="1">
    <source>
        <dbReference type="SAM" id="SignalP"/>
    </source>
</evidence>
<name>A0A2G5DLI4_AQUCA</name>
<dbReference type="Pfam" id="PF01190">
    <property type="entry name" value="Pollen_Ole_e_1"/>
    <property type="match status" value="1"/>
</dbReference>
<dbReference type="PANTHER" id="PTHR34458">
    <property type="entry name" value="POLLEN OLE E 1 ALLERGEN AND EXTENSIN FAMILY PROTEIN-RELATED"/>
    <property type="match status" value="1"/>
</dbReference>
<dbReference type="AlphaFoldDB" id="A0A2G5DLI4"/>